<keyword evidence="3 4" id="KW-0808">Transferase</keyword>
<dbReference type="AlphaFoldDB" id="A0AA39DZJ7"/>
<dbReference type="SUPFAM" id="SSF53756">
    <property type="entry name" value="UDP-Glycosyltransferase/glycogen phosphorylase"/>
    <property type="match status" value="1"/>
</dbReference>
<dbReference type="EMBL" id="JARBHA010000005">
    <property type="protein sequence ID" value="KAJ9701215.1"/>
    <property type="molecule type" value="Genomic_DNA"/>
</dbReference>
<evidence type="ECO:0000256" key="4">
    <source>
        <dbReference type="RuleBase" id="RU003718"/>
    </source>
</evidence>
<dbReference type="Pfam" id="PF00201">
    <property type="entry name" value="UDPGT"/>
    <property type="match status" value="1"/>
</dbReference>
<evidence type="ECO:0000256" key="3">
    <source>
        <dbReference type="ARBA" id="ARBA00022679"/>
    </source>
</evidence>
<dbReference type="EC" id="2.4.1.-" evidence="5"/>
<keyword evidence="2 4" id="KW-0328">Glycosyltransferase</keyword>
<dbReference type="Proteomes" id="UP001168098">
    <property type="component" value="Unassembled WGS sequence"/>
</dbReference>
<dbReference type="PROSITE" id="PS00375">
    <property type="entry name" value="UDPGT"/>
    <property type="match status" value="1"/>
</dbReference>
<evidence type="ECO:0000256" key="1">
    <source>
        <dbReference type="ARBA" id="ARBA00009995"/>
    </source>
</evidence>
<dbReference type="InterPro" id="IPR035595">
    <property type="entry name" value="UDP_glycos_trans_CS"/>
</dbReference>
<comment type="similarity">
    <text evidence="1 4">Belongs to the UDP-glycosyltransferase family.</text>
</comment>
<dbReference type="FunFam" id="3.40.50.2000:FF:000237">
    <property type="entry name" value="Glycosyltransferase"/>
    <property type="match status" value="1"/>
</dbReference>
<dbReference type="PANTHER" id="PTHR11926:SF870">
    <property type="entry name" value="UDP-GLYCOSYLTRANSFERASE 75B1"/>
    <property type="match status" value="1"/>
</dbReference>
<evidence type="ECO:0000256" key="5">
    <source>
        <dbReference type="RuleBase" id="RU362057"/>
    </source>
</evidence>
<evidence type="ECO:0000313" key="7">
    <source>
        <dbReference type="Proteomes" id="UP001168098"/>
    </source>
</evidence>
<dbReference type="GO" id="GO:0080043">
    <property type="term" value="F:quercetin 3-O-glucosyltransferase activity"/>
    <property type="evidence" value="ECO:0007669"/>
    <property type="project" value="TreeGrafter"/>
</dbReference>
<proteinExistence type="inferred from homology"/>
<gene>
    <name evidence="6" type="ORF">PVL29_006524</name>
</gene>
<keyword evidence="7" id="KW-1185">Reference proteome</keyword>
<reference evidence="6 7" key="1">
    <citation type="journal article" date="2023" name="BMC Biotechnol.">
        <title>Vitis rotundifolia cv Carlos genome sequencing.</title>
        <authorList>
            <person name="Huff M."/>
            <person name="Hulse-Kemp A."/>
            <person name="Scheffler B."/>
            <person name="Youngblood R."/>
            <person name="Simpson S."/>
            <person name="Babiker E."/>
            <person name="Staton M."/>
        </authorList>
    </citation>
    <scope>NUCLEOTIDE SEQUENCE [LARGE SCALE GENOMIC DNA]</scope>
    <source>
        <tissue evidence="6">Leaf</tissue>
    </source>
</reference>
<dbReference type="FunFam" id="3.40.50.2000:FF:000167">
    <property type="entry name" value="Glycosyltransferase"/>
    <property type="match status" value="1"/>
</dbReference>
<comment type="caution">
    <text evidence="6">The sequence shown here is derived from an EMBL/GenBank/DDBJ whole genome shotgun (WGS) entry which is preliminary data.</text>
</comment>
<dbReference type="GO" id="GO:0080044">
    <property type="term" value="F:quercetin 7-O-glucosyltransferase activity"/>
    <property type="evidence" value="ECO:0007669"/>
    <property type="project" value="TreeGrafter"/>
</dbReference>
<dbReference type="PANTHER" id="PTHR11926">
    <property type="entry name" value="GLUCOSYL/GLUCURONOSYL TRANSFERASES"/>
    <property type="match status" value="1"/>
</dbReference>
<evidence type="ECO:0000313" key="6">
    <source>
        <dbReference type="EMBL" id="KAJ9701215.1"/>
    </source>
</evidence>
<sequence length="463" mass="52021">MAAPHFLLVSYPALGHINPTLQLAKRLIQTGAQVTFVTTVYAQRRMVKPLSVCGLSFAPFSDGYDDGCENKDNLHHVLSEIKRQGTRKLTELVLECAEQGRPVACIVYTMIFDWAQEVARRVQVLSAYFWNQATTVFDIYYYYFNGYGDEVRNKSIDPSSSIELPGLEPLFTSRDLPSFLLSSNKLTFVLESFQKNFEALRQDENPKVLLNTFDALEPKALRALDKLKLIGIGPLIPSAFLDAKDPTDISFGGDLFQGSTDYIEWLNSKPKSSVIYISFGSLAILSKPQMEEIACGLLNSDRPFLWVIREPDKGEVKDEEMLGCREELEQRGMIVPWCSQLEVLTHPSLGCFVTHCGWNSTLESMVCGVPVVAFPQGTDQATNAKLITDMWKTGIRVWVNEEGMVERDEIKMCLEIVMGDGERAEGLRRNAEKWKELAREAMKNGGISDNNLKAFVDEVGQKL</sequence>
<organism evidence="6 7">
    <name type="scientific">Vitis rotundifolia</name>
    <name type="common">Muscadine grape</name>
    <dbReference type="NCBI Taxonomy" id="103349"/>
    <lineage>
        <taxon>Eukaryota</taxon>
        <taxon>Viridiplantae</taxon>
        <taxon>Streptophyta</taxon>
        <taxon>Embryophyta</taxon>
        <taxon>Tracheophyta</taxon>
        <taxon>Spermatophyta</taxon>
        <taxon>Magnoliopsida</taxon>
        <taxon>eudicotyledons</taxon>
        <taxon>Gunneridae</taxon>
        <taxon>Pentapetalae</taxon>
        <taxon>rosids</taxon>
        <taxon>Vitales</taxon>
        <taxon>Vitaceae</taxon>
        <taxon>Viteae</taxon>
        <taxon>Vitis</taxon>
    </lineage>
</organism>
<evidence type="ECO:0000256" key="2">
    <source>
        <dbReference type="ARBA" id="ARBA00022676"/>
    </source>
</evidence>
<protein>
    <recommendedName>
        <fullName evidence="5">Glycosyltransferase</fullName>
        <ecNumber evidence="5">2.4.1.-</ecNumber>
    </recommendedName>
</protein>
<dbReference type="Gene3D" id="3.40.50.2000">
    <property type="entry name" value="Glycogen Phosphorylase B"/>
    <property type="match status" value="2"/>
</dbReference>
<dbReference type="CDD" id="cd03784">
    <property type="entry name" value="GT1_Gtf-like"/>
    <property type="match status" value="1"/>
</dbReference>
<dbReference type="InterPro" id="IPR002213">
    <property type="entry name" value="UDP_glucos_trans"/>
</dbReference>
<accession>A0AA39DZJ7</accession>
<name>A0AA39DZJ7_VITRO</name>